<feature type="compositionally biased region" description="Low complexity" evidence="1">
    <location>
        <begin position="89"/>
        <end position="100"/>
    </location>
</feature>
<accession>A0A5B7J353</accession>
<protein>
    <submittedName>
        <fullName evidence="2">Uncharacterized protein</fullName>
    </submittedName>
</protein>
<organism evidence="2 3">
    <name type="scientific">Portunus trituberculatus</name>
    <name type="common">Swimming crab</name>
    <name type="synonym">Neptunus trituberculatus</name>
    <dbReference type="NCBI Taxonomy" id="210409"/>
    <lineage>
        <taxon>Eukaryota</taxon>
        <taxon>Metazoa</taxon>
        <taxon>Ecdysozoa</taxon>
        <taxon>Arthropoda</taxon>
        <taxon>Crustacea</taxon>
        <taxon>Multicrustacea</taxon>
        <taxon>Malacostraca</taxon>
        <taxon>Eumalacostraca</taxon>
        <taxon>Eucarida</taxon>
        <taxon>Decapoda</taxon>
        <taxon>Pleocyemata</taxon>
        <taxon>Brachyura</taxon>
        <taxon>Eubrachyura</taxon>
        <taxon>Portunoidea</taxon>
        <taxon>Portunidae</taxon>
        <taxon>Portuninae</taxon>
        <taxon>Portunus</taxon>
    </lineage>
</organism>
<evidence type="ECO:0000313" key="2">
    <source>
        <dbReference type="EMBL" id="MPC86904.1"/>
    </source>
</evidence>
<feature type="compositionally biased region" description="Polar residues" evidence="1">
    <location>
        <begin position="110"/>
        <end position="119"/>
    </location>
</feature>
<reference evidence="2 3" key="1">
    <citation type="submission" date="2019-05" db="EMBL/GenBank/DDBJ databases">
        <title>Another draft genome of Portunus trituberculatus and its Hox gene families provides insights of decapod evolution.</title>
        <authorList>
            <person name="Jeong J.-H."/>
            <person name="Song I."/>
            <person name="Kim S."/>
            <person name="Choi T."/>
            <person name="Kim D."/>
            <person name="Ryu S."/>
            <person name="Kim W."/>
        </authorList>
    </citation>
    <scope>NUCLEOTIDE SEQUENCE [LARGE SCALE GENOMIC DNA]</scope>
    <source>
        <tissue evidence="2">Muscle</tissue>
    </source>
</reference>
<evidence type="ECO:0000313" key="3">
    <source>
        <dbReference type="Proteomes" id="UP000324222"/>
    </source>
</evidence>
<proteinExistence type="predicted"/>
<evidence type="ECO:0000256" key="1">
    <source>
        <dbReference type="SAM" id="MobiDB-lite"/>
    </source>
</evidence>
<sequence>MFLPSGIEIFHFSDQAFGCEKFRLPQSPPVPVLGPLPAIPSLAPSPAAVAEWGTRSRPPTRPADAHSLITTCPSPHLQRLPSSLPPPSSFSTSSCTSTPPEHSRLVHFPPSTSYSSLDL</sequence>
<feature type="region of interest" description="Disordered" evidence="1">
    <location>
        <begin position="49"/>
        <end position="119"/>
    </location>
</feature>
<dbReference type="Proteomes" id="UP000324222">
    <property type="component" value="Unassembled WGS sequence"/>
</dbReference>
<comment type="caution">
    <text evidence="2">The sequence shown here is derived from an EMBL/GenBank/DDBJ whole genome shotgun (WGS) entry which is preliminary data.</text>
</comment>
<keyword evidence="3" id="KW-1185">Reference proteome</keyword>
<dbReference type="AlphaFoldDB" id="A0A5B7J353"/>
<dbReference type="EMBL" id="VSRR010072900">
    <property type="protein sequence ID" value="MPC86904.1"/>
    <property type="molecule type" value="Genomic_DNA"/>
</dbReference>
<name>A0A5B7J353_PORTR</name>
<gene>
    <name evidence="2" type="ORF">E2C01_081743</name>
</gene>
<feature type="compositionally biased region" description="Low complexity" evidence="1">
    <location>
        <begin position="73"/>
        <end position="82"/>
    </location>
</feature>